<accession>A0A914DB40</accession>
<dbReference type="AlphaFoldDB" id="A0A914DB40"/>
<dbReference type="InterPro" id="IPR050382">
    <property type="entry name" value="MFS_Na/Anion_cotransporter"/>
</dbReference>
<organism evidence="6 7">
    <name type="scientific">Acrobeloides nanus</name>
    <dbReference type="NCBI Taxonomy" id="290746"/>
    <lineage>
        <taxon>Eukaryota</taxon>
        <taxon>Metazoa</taxon>
        <taxon>Ecdysozoa</taxon>
        <taxon>Nematoda</taxon>
        <taxon>Chromadorea</taxon>
        <taxon>Rhabditida</taxon>
        <taxon>Tylenchina</taxon>
        <taxon>Cephalobomorpha</taxon>
        <taxon>Cephaloboidea</taxon>
        <taxon>Cephalobidae</taxon>
        <taxon>Acrobeloides</taxon>
    </lineage>
</organism>
<keyword evidence="3 5" id="KW-1133">Transmembrane helix</keyword>
<dbReference type="PANTHER" id="PTHR11662:SF405">
    <property type="entry name" value="PROTEIN CBG12249"/>
    <property type="match status" value="1"/>
</dbReference>
<evidence type="ECO:0000313" key="7">
    <source>
        <dbReference type="WBParaSite" id="ACRNAN_scaffold210.g7592.t1"/>
    </source>
</evidence>
<dbReference type="Pfam" id="PF07690">
    <property type="entry name" value="MFS_1"/>
    <property type="match status" value="1"/>
</dbReference>
<dbReference type="SUPFAM" id="SSF103473">
    <property type="entry name" value="MFS general substrate transporter"/>
    <property type="match status" value="1"/>
</dbReference>
<protein>
    <submittedName>
        <fullName evidence="7">Uncharacterized protein</fullName>
    </submittedName>
</protein>
<evidence type="ECO:0000256" key="2">
    <source>
        <dbReference type="ARBA" id="ARBA00022692"/>
    </source>
</evidence>
<keyword evidence="4 5" id="KW-0472">Membrane</keyword>
<evidence type="ECO:0000313" key="6">
    <source>
        <dbReference type="Proteomes" id="UP000887540"/>
    </source>
</evidence>
<dbReference type="GO" id="GO:0006820">
    <property type="term" value="P:monoatomic anion transport"/>
    <property type="evidence" value="ECO:0007669"/>
    <property type="project" value="TreeGrafter"/>
</dbReference>
<name>A0A914DB40_9BILA</name>
<keyword evidence="2 5" id="KW-0812">Transmembrane</keyword>
<comment type="subcellular location">
    <subcellularLocation>
        <location evidence="1">Membrane</location>
        <topology evidence="1">Multi-pass membrane protein</topology>
    </subcellularLocation>
</comment>
<dbReference type="GO" id="GO:0016020">
    <property type="term" value="C:membrane"/>
    <property type="evidence" value="ECO:0007669"/>
    <property type="project" value="UniProtKB-SubCell"/>
</dbReference>
<evidence type="ECO:0000256" key="3">
    <source>
        <dbReference type="ARBA" id="ARBA00022989"/>
    </source>
</evidence>
<proteinExistence type="predicted"/>
<evidence type="ECO:0000256" key="5">
    <source>
        <dbReference type="SAM" id="Phobius"/>
    </source>
</evidence>
<evidence type="ECO:0000256" key="4">
    <source>
        <dbReference type="ARBA" id="ARBA00023136"/>
    </source>
</evidence>
<feature type="transmembrane region" description="Helical" evidence="5">
    <location>
        <begin position="70"/>
        <end position="97"/>
    </location>
</feature>
<dbReference type="WBParaSite" id="ACRNAN_scaffold210.g7592.t1">
    <property type="protein sequence ID" value="ACRNAN_scaffold210.g7592.t1"/>
    <property type="gene ID" value="ACRNAN_scaffold210.g7592"/>
</dbReference>
<sequence>MDGWPLIFYIYGMLGIMCTILWSLFATNKPEECKFMGEKEKHYLNYHLAFASSISGHGMKRRLNVPWKKLLTSLPVWSCMLTRFSFAWSLIVMQMLLPSYLRDVLYLDMSNNGLFTAMPFVVQLISKNIVAISSDYLKRSGKLGMTASTKLVQTFADVQPWSKFSNANIYTSKIHVETINAKIEEKNEVTK</sequence>
<dbReference type="Proteomes" id="UP000887540">
    <property type="component" value="Unplaced"/>
</dbReference>
<evidence type="ECO:0000256" key="1">
    <source>
        <dbReference type="ARBA" id="ARBA00004141"/>
    </source>
</evidence>
<dbReference type="PANTHER" id="PTHR11662">
    <property type="entry name" value="SOLUTE CARRIER FAMILY 17"/>
    <property type="match status" value="1"/>
</dbReference>
<dbReference type="Gene3D" id="1.20.1250.20">
    <property type="entry name" value="MFS general substrate transporter like domains"/>
    <property type="match status" value="1"/>
</dbReference>
<dbReference type="InterPro" id="IPR036259">
    <property type="entry name" value="MFS_trans_sf"/>
</dbReference>
<dbReference type="GO" id="GO:0022857">
    <property type="term" value="F:transmembrane transporter activity"/>
    <property type="evidence" value="ECO:0007669"/>
    <property type="project" value="InterPro"/>
</dbReference>
<keyword evidence="6" id="KW-1185">Reference proteome</keyword>
<reference evidence="7" key="1">
    <citation type="submission" date="2022-11" db="UniProtKB">
        <authorList>
            <consortium name="WormBaseParasite"/>
        </authorList>
    </citation>
    <scope>IDENTIFICATION</scope>
</reference>
<dbReference type="InterPro" id="IPR011701">
    <property type="entry name" value="MFS"/>
</dbReference>
<feature type="transmembrane region" description="Helical" evidence="5">
    <location>
        <begin position="6"/>
        <end position="26"/>
    </location>
</feature>